<accession>A0ABZ1YHJ6</accession>
<gene>
    <name evidence="3" type="ORF">OG563_24455</name>
</gene>
<proteinExistence type="predicted"/>
<reference evidence="3" key="1">
    <citation type="submission" date="2022-10" db="EMBL/GenBank/DDBJ databases">
        <title>The complete genomes of actinobacterial strains from the NBC collection.</title>
        <authorList>
            <person name="Joergensen T.S."/>
            <person name="Alvarez Arevalo M."/>
            <person name="Sterndorff E.B."/>
            <person name="Faurdal D."/>
            <person name="Vuksanovic O."/>
            <person name="Mourched A.-S."/>
            <person name="Charusanti P."/>
            <person name="Shaw S."/>
            <person name="Blin K."/>
            <person name="Weber T."/>
        </authorList>
    </citation>
    <scope>NUCLEOTIDE SEQUENCE</scope>
    <source>
        <strain evidence="3">NBC_01482</strain>
    </source>
</reference>
<evidence type="ECO:0000313" key="3">
    <source>
        <dbReference type="EMBL" id="WUV42421.1"/>
    </source>
</evidence>
<dbReference type="EMBL" id="CP109441">
    <property type="protein sequence ID" value="WUV42421.1"/>
    <property type="molecule type" value="Genomic_DNA"/>
</dbReference>
<evidence type="ECO:0000313" key="4">
    <source>
        <dbReference type="Proteomes" id="UP001432062"/>
    </source>
</evidence>
<dbReference type="InterPro" id="IPR009057">
    <property type="entry name" value="Homeodomain-like_sf"/>
</dbReference>
<dbReference type="Gene3D" id="1.10.357.10">
    <property type="entry name" value="Tetracycline Repressor, domain 2"/>
    <property type="match status" value="1"/>
</dbReference>
<dbReference type="SUPFAM" id="SSF46689">
    <property type="entry name" value="Homeodomain-like"/>
    <property type="match status" value="1"/>
</dbReference>
<dbReference type="Proteomes" id="UP001432062">
    <property type="component" value="Chromosome"/>
</dbReference>
<feature type="domain" description="HTH tetR-type" evidence="2">
    <location>
        <begin position="14"/>
        <end position="46"/>
    </location>
</feature>
<protein>
    <submittedName>
        <fullName evidence="3">TetR/AcrR family transcriptional regulator</fullName>
    </submittedName>
</protein>
<keyword evidence="4" id="KW-1185">Reference proteome</keyword>
<dbReference type="InterPro" id="IPR001647">
    <property type="entry name" value="HTH_TetR"/>
</dbReference>
<organism evidence="3 4">
    <name type="scientific">Nocardia vinacea</name>
    <dbReference type="NCBI Taxonomy" id="96468"/>
    <lineage>
        <taxon>Bacteria</taxon>
        <taxon>Bacillati</taxon>
        <taxon>Actinomycetota</taxon>
        <taxon>Actinomycetes</taxon>
        <taxon>Mycobacteriales</taxon>
        <taxon>Nocardiaceae</taxon>
        <taxon>Nocardia</taxon>
    </lineage>
</organism>
<evidence type="ECO:0000256" key="1">
    <source>
        <dbReference type="ARBA" id="ARBA00023125"/>
    </source>
</evidence>
<dbReference type="RefSeq" id="WP_329405162.1">
    <property type="nucleotide sequence ID" value="NZ_CP109441.1"/>
</dbReference>
<evidence type="ECO:0000259" key="2">
    <source>
        <dbReference type="Pfam" id="PF00440"/>
    </source>
</evidence>
<sequence length="174" mass="18612">MAGKASWLASGLVILGTAGPTGLTIDKLVAATGLSTGSFYHHFSGMSGYKTALLAYFGEMHTTRYLREIEAADLDPRGRLDLLIDLVLEDDEPAGIEVAVRAWALDDPIAAAAKERVDGTRLGVLRTLLADCGYAEDDAEQTAQTLYLLVLGAGNMLPPVPPEQLRVLCRRVLS</sequence>
<dbReference type="Pfam" id="PF00440">
    <property type="entry name" value="TetR_N"/>
    <property type="match status" value="1"/>
</dbReference>
<name>A0ABZ1YHJ6_9NOCA</name>
<keyword evidence="1" id="KW-0238">DNA-binding</keyword>